<comment type="caution">
    <text evidence="5">The sequence shown here is derived from an EMBL/GenBank/DDBJ whole genome shotgun (WGS) entry which is preliminary data.</text>
</comment>
<dbReference type="Gene3D" id="2.60.120.920">
    <property type="match status" value="1"/>
</dbReference>
<dbReference type="Proteomes" id="UP000483672">
    <property type="component" value="Unassembled WGS sequence"/>
</dbReference>
<reference evidence="5 6" key="1">
    <citation type="submission" date="2019-06" db="EMBL/GenBank/DDBJ databases">
        <authorList>
            <person name="Palmer J.M."/>
        </authorList>
    </citation>
    <scope>NUCLEOTIDE SEQUENCE [LARGE SCALE GENOMIC DNA]</scope>
    <source>
        <strain evidence="5 6">TWF191</strain>
    </source>
</reference>
<evidence type="ECO:0000256" key="2">
    <source>
        <dbReference type="PROSITE-ProRule" id="PRU00023"/>
    </source>
</evidence>
<dbReference type="Pfam" id="PF00023">
    <property type="entry name" value="Ank"/>
    <property type="match status" value="1"/>
</dbReference>
<dbReference type="InterPro" id="IPR043136">
    <property type="entry name" value="B30.2/SPRY_sf"/>
</dbReference>
<dbReference type="PROSITE" id="PS50088">
    <property type="entry name" value="ANK_REPEAT"/>
    <property type="match status" value="2"/>
</dbReference>
<gene>
    <name evidence="5" type="ORF">TWF191_007949</name>
</gene>
<feature type="repeat" description="ANK" evidence="2">
    <location>
        <begin position="1295"/>
        <end position="1327"/>
    </location>
</feature>
<evidence type="ECO:0000313" key="6">
    <source>
        <dbReference type="Proteomes" id="UP000483672"/>
    </source>
</evidence>
<dbReference type="PANTHER" id="PTHR10039">
    <property type="entry name" value="AMELOGENIN"/>
    <property type="match status" value="1"/>
</dbReference>
<dbReference type="SMART" id="SM00248">
    <property type="entry name" value="ANK"/>
    <property type="match status" value="7"/>
</dbReference>
<evidence type="ECO:0000256" key="1">
    <source>
        <dbReference type="ARBA" id="ARBA00022737"/>
    </source>
</evidence>
<organism evidence="5 6">
    <name type="scientific">Orbilia oligospora</name>
    <name type="common">Nematode-trapping fungus</name>
    <name type="synonym">Arthrobotrys oligospora</name>
    <dbReference type="NCBI Taxonomy" id="2813651"/>
    <lineage>
        <taxon>Eukaryota</taxon>
        <taxon>Fungi</taxon>
        <taxon>Dikarya</taxon>
        <taxon>Ascomycota</taxon>
        <taxon>Pezizomycotina</taxon>
        <taxon>Orbiliomycetes</taxon>
        <taxon>Orbiliales</taxon>
        <taxon>Orbiliaceae</taxon>
        <taxon>Orbilia</taxon>
    </lineage>
</organism>
<keyword evidence="3" id="KW-0175">Coiled coil</keyword>
<name>A0A7C8UJW8_ORBOL</name>
<feature type="repeat" description="ANK" evidence="2">
    <location>
        <begin position="1058"/>
        <end position="1091"/>
    </location>
</feature>
<keyword evidence="1" id="KW-0677">Repeat</keyword>
<keyword evidence="2" id="KW-0040">ANK repeat</keyword>
<proteinExistence type="predicted"/>
<dbReference type="InterPro" id="IPR036770">
    <property type="entry name" value="Ankyrin_rpt-contain_sf"/>
</dbReference>
<dbReference type="InterPro" id="IPR002110">
    <property type="entry name" value="Ankyrin_rpt"/>
</dbReference>
<accession>A0A7C8UJW8</accession>
<dbReference type="SUPFAM" id="SSF48403">
    <property type="entry name" value="Ankyrin repeat"/>
    <property type="match status" value="1"/>
</dbReference>
<dbReference type="Pfam" id="PF24883">
    <property type="entry name" value="NPHP3_N"/>
    <property type="match status" value="1"/>
</dbReference>
<protein>
    <recommendedName>
        <fullName evidence="4">Nephrocystin 3-like N-terminal domain-containing protein</fullName>
    </recommendedName>
</protein>
<dbReference type="EMBL" id="WIPF01000050">
    <property type="protein sequence ID" value="KAF3219402.1"/>
    <property type="molecule type" value="Genomic_DNA"/>
</dbReference>
<evidence type="ECO:0000313" key="5">
    <source>
        <dbReference type="EMBL" id="KAF3219402.1"/>
    </source>
</evidence>
<evidence type="ECO:0000256" key="3">
    <source>
        <dbReference type="SAM" id="Coils"/>
    </source>
</evidence>
<feature type="domain" description="Nephrocystin 3-like N-terminal" evidence="4">
    <location>
        <begin position="318"/>
        <end position="497"/>
    </location>
</feature>
<dbReference type="Gene3D" id="1.25.40.20">
    <property type="entry name" value="Ankyrin repeat-containing domain"/>
    <property type="match status" value="2"/>
</dbReference>
<sequence length="1629" mass="185179">MGTTSIPMGTPFASCYGEAIKRFQESIRKSIPEPQKNDLWNLFFETQASSSKEFQNLLEICSNMVSSKSGGEKGSEKAERLMEVLLEIKKGGDATVSAAPESVSLVWFGISSLISVAVKSQELRIMICDTCQIIAIMIRDCLRWERHTLCSPTAKLGADDTQSLALDKINIWEVDVPELLDAIFEFLWHSLAHRDRNFFQRIGSTVKETFTNNLKQKVERLMDAYNKLVQSAQAQFEDLLLEKGQETEKSLAETKQVMEESVTLLSKVFGDLHYEWKRGRLKEQIEKIAEPSSHKLHFKGLSDRANIILSERENGQVAEWLFDDDIYQSWVGPPANLNIEKRTLLCLKGRRGHGKSMAMLCLRKRLELGTNSLVSSDNSKSAVLYFFFKRGDHELQNTRTALETILYQLLNRVQNIEDNEDIIDECINILNPELRESSGVGSSEIPKYDSTDIKSICESIRIIASRLHRVYILVDALDECNDRQEGGLVQLLKSIAYPENAVVNESIRIVFSVRNTVDITAELKPSSDSLPRESCISTNSNQKVSEDLEPWIGIIEITAERNSPDLNAFLQHDVKALLTRRIDPNTHPELYNSELLRISSIVLKRANGDFALARMFIAHLQQPSKLPLNEKLNRLPDSIGQIYMKALESLTAGQQELIITVLKWVVWGVSGITVIEISDHYREIYRSAKDRSWNSGPRSDANIPYTGADSVTSPHYADTTNVSYDVVQGNPEDDPEIKNIIYHLETVGQDFFRIKKDTNLIDVDISIREWIQDEHATATPGVKERRGFSRYTDDERNVVFKFTLTLRALSNQSFQDKYLLLKTLQETNRSRYEVSNWHIHLKILEKWWISGKSHLEGKWSDLREQIFIFMRPENWYWWIILVFRGRFSTLTYSCWDGEEVSLFCQHPIHIAAMLGLQIVIDLLLGDDNKGSKARLGRQERLKFVSALTLPRGVGAGIESFERYEKDVENVPEVDLPMGNGSIPLYLAAPYPGALQSLIKYGANVNAVSCRGRDYNGPVLLCVLSQMANHEKNMDISTWIRSAKILVSEGARVDATDDSGATALHYAAKIQDLDFFNLILISAHQNVHAVDKDLKTPLHYLFSRRPLHDKVQNVLQICDILVSMSQGGDKKIDLVNAQDAESTSPLFEAITQGFTAGVRKLIELGVNVNDDDAIGNTSFHHLAGISASSSTLEIAQLLDTSNLDFKRTNHSGETALISAFYGNNMPMIEFLLEKYRSLDGDEARPHPILAPSRKGWNIFHYIALYETSWGEATLKSILSWLDTSAIRRALAEQDFWGRTPLHFAAVNVQCTQMNWFLDLKPDINVRDGFNDSILDAWCSELVRQVDIRNGWERIDPVILLTFKRLFDITPQPLRLSILETPLWTYHNEKLTELFNWKLFEEYEELGNCQDEHNWRVHDILQHCQPLLHDKIKNPKKGPAIKNILSPSRMVVYYNGATKGSEDGLSWWISLPGVAYGEYDAKVHGDHPIPPDSVFYFEVTFPSVLDRVINPQNDSMSFIGIQTRIGGDLRTATIAEKEDKIIVDSHRGSFFQKELNIRQNFPSVFNSYRGDESEKVQNQELEITLGLGVNTSSRRLFYTFNGLFACLQRGDIPQKRHFPTVCLSDYRPRCT</sequence>
<evidence type="ECO:0000259" key="4">
    <source>
        <dbReference type="Pfam" id="PF24883"/>
    </source>
</evidence>
<dbReference type="InterPro" id="IPR056884">
    <property type="entry name" value="NPHP3-like_N"/>
</dbReference>
<feature type="coiled-coil region" evidence="3">
    <location>
        <begin position="211"/>
        <end position="242"/>
    </location>
</feature>